<proteinExistence type="predicted"/>
<feature type="non-terminal residue" evidence="1">
    <location>
        <position position="1"/>
    </location>
</feature>
<accession>A0AAD8E574</accession>
<feature type="non-terminal residue" evidence="1">
    <location>
        <position position="62"/>
    </location>
</feature>
<dbReference type="EMBL" id="JASPKZ010009382">
    <property type="protein sequence ID" value="KAJ9576972.1"/>
    <property type="molecule type" value="Genomic_DNA"/>
</dbReference>
<protein>
    <submittedName>
        <fullName evidence="1">Uncharacterized protein</fullName>
    </submittedName>
</protein>
<name>A0AAD8E574_DIPPU</name>
<reference evidence="1" key="1">
    <citation type="journal article" date="2023" name="IScience">
        <title>Live-bearing cockroach genome reveals convergent evolutionary mechanisms linked to viviparity in insects and beyond.</title>
        <authorList>
            <person name="Fouks B."/>
            <person name="Harrison M.C."/>
            <person name="Mikhailova A.A."/>
            <person name="Marchal E."/>
            <person name="English S."/>
            <person name="Carruthers M."/>
            <person name="Jennings E.C."/>
            <person name="Chiamaka E.L."/>
            <person name="Frigard R.A."/>
            <person name="Pippel M."/>
            <person name="Attardo G.M."/>
            <person name="Benoit J.B."/>
            <person name="Bornberg-Bauer E."/>
            <person name="Tobe S.S."/>
        </authorList>
    </citation>
    <scope>NUCLEOTIDE SEQUENCE</scope>
    <source>
        <strain evidence="1">Stay&amp;Tobe</strain>
    </source>
</reference>
<reference evidence="1" key="2">
    <citation type="submission" date="2023-05" db="EMBL/GenBank/DDBJ databases">
        <authorList>
            <person name="Fouks B."/>
        </authorList>
    </citation>
    <scope>NUCLEOTIDE SEQUENCE</scope>
    <source>
        <strain evidence="1">Stay&amp;Tobe</strain>
        <tissue evidence="1">Testes</tissue>
    </source>
</reference>
<dbReference type="AlphaFoldDB" id="A0AAD8E574"/>
<gene>
    <name evidence="1" type="ORF">L9F63_006457</name>
</gene>
<evidence type="ECO:0000313" key="1">
    <source>
        <dbReference type="EMBL" id="KAJ9576972.1"/>
    </source>
</evidence>
<comment type="caution">
    <text evidence="1">The sequence shown here is derived from an EMBL/GenBank/DDBJ whole genome shotgun (WGS) entry which is preliminary data.</text>
</comment>
<evidence type="ECO:0000313" key="2">
    <source>
        <dbReference type="Proteomes" id="UP001233999"/>
    </source>
</evidence>
<keyword evidence="2" id="KW-1185">Reference proteome</keyword>
<organism evidence="1 2">
    <name type="scientific">Diploptera punctata</name>
    <name type="common">Pacific beetle cockroach</name>
    <dbReference type="NCBI Taxonomy" id="6984"/>
    <lineage>
        <taxon>Eukaryota</taxon>
        <taxon>Metazoa</taxon>
        <taxon>Ecdysozoa</taxon>
        <taxon>Arthropoda</taxon>
        <taxon>Hexapoda</taxon>
        <taxon>Insecta</taxon>
        <taxon>Pterygota</taxon>
        <taxon>Neoptera</taxon>
        <taxon>Polyneoptera</taxon>
        <taxon>Dictyoptera</taxon>
        <taxon>Blattodea</taxon>
        <taxon>Blaberoidea</taxon>
        <taxon>Blaberidae</taxon>
        <taxon>Diplopterinae</taxon>
        <taxon>Diploptera</taxon>
    </lineage>
</organism>
<sequence>IVSELSLQLKLYLMLNFKLVELIDLPSDRITMDLKYLMRYSSTLWMNVVKSICYRIHTVIFL</sequence>
<dbReference type="Proteomes" id="UP001233999">
    <property type="component" value="Unassembled WGS sequence"/>
</dbReference>